<dbReference type="GO" id="GO:0060236">
    <property type="term" value="P:regulation of mitotic spindle organization"/>
    <property type="evidence" value="ECO:0007669"/>
    <property type="project" value="InterPro"/>
</dbReference>
<evidence type="ECO:0000313" key="11">
    <source>
        <dbReference type="EMBL" id="GIY42766.1"/>
    </source>
</evidence>
<feature type="compositionally biased region" description="Basic and acidic residues" evidence="8">
    <location>
        <begin position="193"/>
        <end position="209"/>
    </location>
</feature>
<dbReference type="InterPro" id="IPR027329">
    <property type="entry name" value="TPX2_C"/>
</dbReference>
<comment type="caution">
    <text evidence="11">The sequence shown here is derived from an EMBL/GenBank/DDBJ whole genome shotgun (WGS) entry which is preliminary data.</text>
</comment>
<evidence type="ECO:0000256" key="8">
    <source>
        <dbReference type="SAM" id="MobiDB-lite"/>
    </source>
</evidence>
<feature type="region of interest" description="Disordered" evidence="8">
    <location>
        <begin position="276"/>
        <end position="299"/>
    </location>
</feature>
<dbReference type="Pfam" id="PF12214">
    <property type="entry name" value="TPX2_importin"/>
    <property type="match status" value="1"/>
</dbReference>
<evidence type="ECO:0000259" key="10">
    <source>
        <dbReference type="Pfam" id="PF12214"/>
    </source>
</evidence>
<feature type="compositionally biased region" description="Basic and acidic residues" evidence="8">
    <location>
        <begin position="422"/>
        <end position="435"/>
    </location>
</feature>
<dbReference type="EMBL" id="BPLQ01009261">
    <property type="protein sequence ID" value="GIY42766.1"/>
    <property type="molecule type" value="Genomic_DNA"/>
</dbReference>
<name>A0AAV4TC22_9ARAC</name>
<keyword evidence="4" id="KW-0963">Cytoplasm</keyword>
<evidence type="ECO:0000256" key="6">
    <source>
        <dbReference type="ARBA" id="ARBA00023242"/>
    </source>
</evidence>
<evidence type="ECO:0000256" key="1">
    <source>
        <dbReference type="ARBA" id="ARBA00004123"/>
    </source>
</evidence>
<sequence length="435" mass="51269">IERITKVKPFNLTQQRKRKHVEEAEYVPLAEQIAAIQQKVPERYQTTSQKEFQPPDHWEPPLLKATAPNLQAVKRRRMVTALSKEEQELKEIQSYQFHAKPVDPKIYEEPVKEKIQPKHKIRVKDIQLKTAKRAALHHRKKSEKKYQFKARPIPKDILSGPTGLKEKPVIPITKPKAPAFQIDNRLEKRKELEEERKIHEAEKELQKKDQAKKKQATEAKVPFVPFVPKPTDVKPFSFDQADRERFSRKERKIQEEIENASKPFVFHAQMMPFPEPSALPAVPKKPATQPEPFNFHLPERSSKQNSFFTEENKSFKAQPAIVLKKEPFVPEKPQRQNIKIEEFHLFTDKRASERQHLKEIKDAEECEKERIRKEQKAIAEEQERIELKRLRNEIVHKANPIRMYKPIDVKQSSVPLTQPKSPEFETDKRLQAKHH</sequence>
<dbReference type="PANTHER" id="PTHR14326:SF44">
    <property type="entry name" value="TARGETING PROTEIN FOR XKLP2"/>
    <property type="match status" value="1"/>
</dbReference>
<keyword evidence="5" id="KW-0206">Cytoskeleton</keyword>
<evidence type="ECO:0000256" key="4">
    <source>
        <dbReference type="ARBA" id="ARBA00022490"/>
    </source>
</evidence>
<evidence type="ECO:0000256" key="7">
    <source>
        <dbReference type="SAM" id="Coils"/>
    </source>
</evidence>
<accession>A0AAV4TC22</accession>
<evidence type="ECO:0000313" key="12">
    <source>
        <dbReference type="Proteomes" id="UP001054837"/>
    </source>
</evidence>
<reference evidence="11 12" key="1">
    <citation type="submission" date="2021-06" db="EMBL/GenBank/DDBJ databases">
        <title>Caerostris darwini draft genome.</title>
        <authorList>
            <person name="Kono N."/>
            <person name="Arakawa K."/>
        </authorList>
    </citation>
    <scope>NUCLEOTIDE SEQUENCE [LARGE SCALE GENOMIC DNA]</scope>
</reference>
<dbReference type="GO" id="GO:0005819">
    <property type="term" value="C:spindle"/>
    <property type="evidence" value="ECO:0007669"/>
    <property type="project" value="UniProtKB-SubCell"/>
</dbReference>
<feature type="region of interest" description="Disordered" evidence="8">
    <location>
        <begin position="406"/>
        <end position="435"/>
    </location>
</feature>
<dbReference type="AlphaFoldDB" id="A0AAV4TC22"/>
<organism evidence="11 12">
    <name type="scientific">Caerostris darwini</name>
    <dbReference type="NCBI Taxonomy" id="1538125"/>
    <lineage>
        <taxon>Eukaryota</taxon>
        <taxon>Metazoa</taxon>
        <taxon>Ecdysozoa</taxon>
        <taxon>Arthropoda</taxon>
        <taxon>Chelicerata</taxon>
        <taxon>Arachnida</taxon>
        <taxon>Araneae</taxon>
        <taxon>Araneomorphae</taxon>
        <taxon>Entelegynae</taxon>
        <taxon>Araneoidea</taxon>
        <taxon>Araneidae</taxon>
        <taxon>Caerostris</taxon>
    </lineage>
</organism>
<comment type="similarity">
    <text evidence="3">Belongs to the TPX2 family.</text>
</comment>
<evidence type="ECO:0000256" key="5">
    <source>
        <dbReference type="ARBA" id="ARBA00023212"/>
    </source>
</evidence>
<comment type="subcellular location">
    <subcellularLocation>
        <location evidence="2">Cytoplasm</location>
        <location evidence="2">Cytoskeleton</location>
        <location evidence="2">Spindle</location>
    </subcellularLocation>
    <subcellularLocation>
        <location evidence="1">Nucleus</location>
    </subcellularLocation>
</comment>
<dbReference type="Proteomes" id="UP001054837">
    <property type="component" value="Unassembled WGS sequence"/>
</dbReference>
<keyword evidence="6" id="KW-0539">Nucleus</keyword>
<protein>
    <submittedName>
        <fullName evidence="11">Targeting protein for Xklp2</fullName>
    </submittedName>
</protein>
<dbReference type="GO" id="GO:0005874">
    <property type="term" value="C:microtubule"/>
    <property type="evidence" value="ECO:0007669"/>
    <property type="project" value="InterPro"/>
</dbReference>
<feature type="domain" description="TPX2 central" evidence="10">
    <location>
        <begin position="66"/>
        <end position="180"/>
    </location>
</feature>
<feature type="region of interest" description="Disordered" evidence="8">
    <location>
        <begin position="193"/>
        <end position="223"/>
    </location>
</feature>
<dbReference type="InterPro" id="IPR027330">
    <property type="entry name" value="TPX2_central_dom"/>
</dbReference>
<gene>
    <name evidence="11" type="primary">tpx2</name>
    <name evidence="11" type="ORF">CDAR_563051</name>
</gene>
<keyword evidence="12" id="KW-1185">Reference proteome</keyword>
<proteinExistence type="inferred from homology"/>
<feature type="compositionally biased region" description="Polar residues" evidence="8">
    <location>
        <begin position="410"/>
        <end position="420"/>
    </location>
</feature>
<dbReference type="PANTHER" id="PTHR14326">
    <property type="entry name" value="TARGETING PROTEIN FOR XKLP2"/>
    <property type="match status" value="1"/>
</dbReference>
<evidence type="ECO:0000259" key="9">
    <source>
        <dbReference type="Pfam" id="PF06886"/>
    </source>
</evidence>
<dbReference type="InterPro" id="IPR009675">
    <property type="entry name" value="TPX2_fam"/>
</dbReference>
<feature type="domain" description="TPX2 C-terminal" evidence="9">
    <location>
        <begin position="343"/>
        <end position="417"/>
    </location>
</feature>
<feature type="non-terminal residue" evidence="11">
    <location>
        <position position="1"/>
    </location>
</feature>
<evidence type="ECO:0000256" key="3">
    <source>
        <dbReference type="ARBA" id="ARBA00005885"/>
    </source>
</evidence>
<dbReference type="Pfam" id="PF06886">
    <property type="entry name" value="TPX2"/>
    <property type="match status" value="1"/>
</dbReference>
<keyword evidence="7" id="KW-0175">Coiled coil</keyword>
<feature type="coiled-coil region" evidence="7">
    <location>
        <begin position="354"/>
        <end position="393"/>
    </location>
</feature>
<evidence type="ECO:0000256" key="2">
    <source>
        <dbReference type="ARBA" id="ARBA00004186"/>
    </source>
</evidence>
<dbReference type="GO" id="GO:0005634">
    <property type="term" value="C:nucleus"/>
    <property type="evidence" value="ECO:0007669"/>
    <property type="project" value="UniProtKB-SubCell"/>
</dbReference>